<reference evidence="2 3" key="2">
    <citation type="submission" date="2009-01" db="EMBL/GenBank/DDBJ databases">
        <title>Draft genome sequence of Bacteroides cellulosilyticus (DSM 14838).</title>
        <authorList>
            <person name="Sudarsanam P."/>
            <person name="Ley R."/>
            <person name="Guruge J."/>
            <person name="Turnbaugh P.J."/>
            <person name="Mahowald M."/>
            <person name="Liep D."/>
            <person name="Gordon J."/>
        </authorList>
    </citation>
    <scope>NUCLEOTIDE SEQUENCE [LARGE SCALE GENOMIC DNA]</scope>
    <source>
        <strain evidence="2 3">DSM 14838</strain>
    </source>
</reference>
<comment type="caution">
    <text evidence="2">The sequence shown here is derived from an EMBL/GenBank/DDBJ whole genome shotgun (WGS) entry which is preliminary data.</text>
</comment>
<dbReference type="Proteomes" id="UP000003711">
    <property type="component" value="Unassembled WGS sequence"/>
</dbReference>
<reference evidence="2 3" key="1">
    <citation type="submission" date="2008-12" db="EMBL/GenBank/DDBJ databases">
        <authorList>
            <person name="Fulton L."/>
            <person name="Clifton S."/>
            <person name="Fulton B."/>
            <person name="Xu J."/>
            <person name="Minx P."/>
            <person name="Pepin K.H."/>
            <person name="Johnson M."/>
            <person name="Bhonagiri V."/>
            <person name="Nash W.E."/>
            <person name="Mardis E.R."/>
            <person name="Wilson R.K."/>
        </authorList>
    </citation>
    <scope>NUCLEOTIDE SEQUENCE [LARGE SCALE GENOMIC DNA]</scope>
    <source>
        <strain evidence="2 3">DSM 14838</strain>
    </source>
</reference>
<gene>
    <name evidence="2" type="ORF">BACCELL_00036</name>
</gene>
<feature type="compositionally biased region" description="Basic and acidic residues" evidence="1">
    <location>
        <begin position="271"/>
        <end position="289"/>
    </location>
</feature>
<evidence type="ECO:0000313" key="2">
    <source>
        <dbReference type="EMBL" id="EEF92330.1"/>
    </source>
</evidence>
<evidence type="ECO:0000256" key="1">
    <source>
        <dbReference type="SAM" id="MobiDB-lite"/>
    </source>
</evidence>
<dbReference type="AlphaFoldDB" id="E2N6Z4"/>
<name>E2N6Z4_9BACE</name>
<organism evidence="2 3">
    <name type="scientific">Bacteroides cellulosilyticus DSM 14838</name>
    <dbReference type="NCBI Taxonomy" id="537012"/>
    <lineage>
        <taxon>Bacteria</taxon>
        <taxon>Pseudomonadati</taxon>
        <taxon>Bacteroidota</taxon>
        <taxon>Bacteroidia</taxon>
        <taxon>Bacteroidales</taxon>
        <taxon>Bacteroidaceae</taxon>
        <taxon>Bacteroides</taxon>
    </lineage>
</organism>
<evidence type="ECO:0000313" key="3">
    <source>
        <dbReference type="Proteomes" id="UP000003711"/>
    </source>
</evidence>
<dbReference type="EMBL" id="ACCH01000002">
    <property type="protein sequence ID" value="EEF92330.1"/>
    <property type="molecule type" value="Genomic_DNA"/>
</dbReference>
<accession>E2N6Z4</accession>
<proteinExistence type="predicted"/>
<sequence length="350" mass="40630">MKEQIISYLQGPRNFAEGVALYEIFGVNRMLKAKFRQIGECEMTKGALFEELRKLAGLSEMDFSSMRRTAYKKPEPIPETVKSVLPKTYVDDSLIALADRFGVTVDELVSDEFIEKVLSADENQDKVDELEEELEEAKSKYCEVPETVRKTIRFREEFPFLNEKDCPNEFKILVSDMFSAYDLYRESHEMLANTPDDVASEETFRWAKTAVENYLDNREMWEELEYYRENHKILGKAKIMQELAERNEISALPDLDLVKQLNNAKSNISKGKNDLEKSDNEEKKAKAQAKIEKWTNKKDILEKEIEARKKTRFPSLQTGNKAGYMASYENPLFSPVRSIRSRDPESESRC</sequence>
<dbReference type="RefSeq" id="WP_007209436.1">
    <property type="nucleotide sequence ID" value="NZ_EQ973486.1"/>
</dbReference>
<dbReference type="HOGENOM" id="CLU_881808_0_0_10"/>
<feature type="region of interest" description="Disordered" evidence="1">
    <location>
        <begin position="268"/>
        <end position="289"/>
    </location>
</feature>
<protein>
    <submittedName>
        <fullName evidence="2">Uncharacterized protein</fullName>
    </submittedName>
</protein>